<dbReference type="HOGENOM" id="CLU_023853_4_1_3"/>
<evidence type="ECO:0000256" key="1">
    <source>
        <dbReference type="ARBA" id="ARBA00006295"/>
    </source>
</evidence>
<dbReference type="InterPro" id="IPR004437">
    <property type="entry name" value="ParB/RepB/Spo0J"/>
</dbReference>
<reference evidence="4" key="1">
    <citation type="submission" date="2009-01" db="EMBL/GenBank/DDBJ databases">
        <title>Complete sequence of plasmid1 Cyanothece sp. PCC 7425.</title>
        <authorList>
            <consortium name="US DOE Joint Genome Institute"/>
            <person name="Lucas S."/>
            <person name="Copeland A."/>
            <person name="Lapidus A."/>
            <person name="Glavina del Rio T."/>
            <person name="Dalin E."/>
            <person name="Tice H."/>
            <person name="Bruce D."/>
            <person name="Goodwin L."/>
            <person name="Pitluck S."/>
            <person name="Sims D."/>
            <person name="Meineke L."/>
            <person name="Brettin T."/>
            <person name="Detter J.C."/>
            <person name="Han C."/>
            <person name="Larimer F."/>
            <person name="Land M."/>
            <person name="Hauser L."/>
            <person name="Kyrpides N."/>
            <person name="Ovchinnikova G."/>
            <person name="Liberton M."/>
            <person name="Stoeckel J."/>
            <person name="Banerjee A."/>
            <person name="Singh A."/>
            <person name="Page L."/>
            <person name="Sato H."/>
            <person name="Zhao L."/>
            <person name="Sherman L."/>
            <person name="Pakrasi H."/>
            <person name="Richardson P."/>
        </authorList>
    </citation>
    <scope>NUCLEOTIDE SEQUENCE</scope>
    <source>
        <strain evidence="4">PCC 7425</strain>
        <plasmid evidence="4">pP742501</plasmid>
    </source>
</reference>
<geneLocation type="plasmid" evidence="4">
    <name>pP742501</name>
</geneLocation>
<dbReference type="InterPro" id="IPR041468">
    <property type="entry name" value="HTH_ParB/Spo0J"/>
</dbReference>
<keyword evidence="2" id="KW-0175">Coiled coil</keyword>
<feature type="coiled-coil region" evidence="2">
    <location>
        <begin position="13"/>
        <end position="40"/>
    </location>
</feature>
<dbReference type="AlphaFoldDB" id="B8HZ34"/>
<dbReference type="InterPro" id="IPR003115">
    <property type="entry name" value="ParB_N"/>
</dbReference>
<feature type="domain" description="ParB-like N-terminal" evidence="3">
    <location>
        <begin position="53"/>
        <end position="143"/>
    </location>
</feature>
<name>B8HZ34_CYAP4</name>
<dbReference type="Gene3D" id="3.90.1530.30">
    <property type="match status" value="1"/>
</dbReference>
<sequence length="324" mass="37389">MMARARTADYFSMSNQSIELEAAQERIAQLETLNAQLQSMLTEGTPPTEQQTLNVPIDQIDRYPEQVRQWFDPTEQEKLTQLIQQVGFIGRIWVRRLSSDRYQLIAGERRLRSAISAGLTHIPVEVLDVDDETALMLSLLENLNRVDLNPVEETEGMLRLLASRLNYEVSEVKSLLYRMKNHYERGEEATPSEAEAFAMITKIFDMVGRVNWQSFITMRLRLLNLPSEILAALQQGKLEYTKATVIARIKDEDSRIQLLNDSIAFNLSLSEIKDRVRALRPEKPISLRDELKQIVKVFPKQLNDPRKARRIQKLVEELRVAIAE</sequence>
<dbReference type="SUPFAM" id="SSF110849">
    <property type="entry name" value="ParB/Sulfiredoxin"/>
    <property type="match status" value="1"/>
</dbReference>
<dbReference type="OrthoDB" id="9802051at2"/>
<dbReference type="InterPro" id="IPR050336">
    <property type="entry name" value="Chromosome_partition/occlusion"/>
</dbReference>
<keyword evidence="4" id="KW-0614">Plasmid</keyword>
<organism evidence="4">
    <name type="scientific">Cyanothece sp. (strain PCC 7425 / ATCC 29141)</name>
    <dbReference type="NCBI Taxonomy" id="395961"/>
    <lineage>
        <taxon>Bacteria</taxon>
        <taxon>Bacillati</taxon>
        <taxon>Cyanobacteriota</taxon>
        <taxon>Cyanophyceae</taxon>
        <taxon>Gomontiellales</taxon>
        <taxon>Cyanothecaceae</taxon>
        <taxon>Cyanothece</taxon>
    </lineage>
</organism>
<accession>B8HZ34</accession>
<gene>
    <name evidence="4" type="ordered locus">Cyan7425_5423</name>
</gene>
<evidence type="ECO:0000259" key="3">
    <source>
        <dbReference type="SMART" id="SM00470"/>
    </source>
</evidence>
<dbReference type="Gene3D" id="1.10.10.2830">
    <property type="match status" value="1"/>
</dbReference>
<proteinExistence type="inferred from homology"/>
<dbReference type="GO" id="GO:0005694">
    <property type="term" value="C:chromosome"/>
    <property type="evidence" value="ECO:0007669"/>
    <property type="project" value="TreeGrafter"/>
</dbReference>
<dbReference type="InterPro" id="IPR036086">
    <property type="entry name" value="ParB/Sulfiredoxin_sf"/>
</dbReference>
<dbReference type="GO" id="GO:0003677">
    <property type="term" value="F:DNA binding"/>
    <property type="evidence" value="ECO:0007669"/>
    <property type="project" value="InterPro"/>
</dbReference>
<dbReference type="SMART" id="SM00470">
    <property type="entry name" value="ParB"/>
    <property type="match status" value="1"/>
</dbReference>
<dbReference type="EMBL" id="CP001345">
    <property type="protein sequence ID" value="ACL47682.1"/>
    <property type="molecule type" value="Genomic_DNA"/>
</dbReference>
<comment type="similarity">
    <text evidence="1">Belongs to the ParB family.</text>
</comment>
<dbReference type="PANTHER" id="PTHR33375">
    <property type="entry name" value="CHROMOSOME-PARTITIONING PROTEIN PARB-RELATED"/>
    <property type="match status" value="1"/>
</dbReference>
<dbReference type="SUPFAM" id="SSF109709">
    <property type="entry name" value="KorB DNA-binding domain-like"/>
    <property type="match status" value="1"/>
</dbReference>
<dbReference type="NCBIfam" id="TIGR00180">
    <property type="entry name" value="parB_part"/>
    <property type="match status" value="1"/>
</dbReference>
<dbReference type="KEGG" id="cyn:Cyan7425_5423"/>
<dbReference type="Pfam" id="PF17762">
    <property type="entry name" value="HTH_ParB"/>
    <property type="match status" value="1"/>
</dbReference>
<dbReference type="GO" id="GO:0007059">
    <property type="term" value="P:chromosome segregation"/>
    <property type="evidence" value="ECO:0007669"/>
    <property type="project" value="TreeGrafter"/>
</dbReference>
<evidence type="ECO:0000313" key="4">
    <source>
        <dbReference type="EMBL" id="ACL47682.1"/>
    </source>
</evidence>
<dbReference type="Pfam" id="PF02195">
    <property type="entry name" value="ParB_N"/>
    <property type="match status" value="1"/>
</dbReference>
<evidence type="ECO:0000256" key="2">
    <source>
        <dbReference type="SAM" id="Coils"/>
    </source>
</evidence>
<dbReference type="PANTHER" id="PTHR33375:SF7">
    <property type="entry name" value="CHROMOSOME 2-PARTITIONING PROTEIN PARB-RELATED"/>
    <property type="match status" value="1"/>
</dbReference>
<protein>
    <submittedName>
        <fullName evidence="4">ParB-like partition protein</fullName>
    </submittedName>
</protein>